<keyword evidence="4 6" id="KW-0472">Membrane</keyword>
<feature type="transmembrane region" description="Helical" evidence="6">
    <location>
        <begin position="870"/>
        <end position="892"/>
    </location>
</feature>
<protein>
    <submittedName>
        <fullName evidence="8">PKD2 protein</fullName>
    </submittedName>
</protein>
<dbReference type="PANTHER" id="PTHR10877:SF183">
    <property type="entry name" value="AT14535P-RELATED"/>
    <property type="match status" value="1"/>
</dbReference>
<dbReference type="InterPro" id="IPR013122">
    <property type="entry name" value="PKD1_2_channel"/>
</dbReference>
<dbReference type="Proteomes" id="UP000601435">
    <property type="component" value="Unassembled WGS sequence"/>
</dbReference>
<evidence type="ECO:0000259" key="7">
    <source>
        <dbReference type="Pfam" id="PF08016"/>
    </source>
</evidence>
<dbReference type="InterPro" id="IPR051223">
    <property type="entry name" value="Polycystin"/>
</dbReference>
<comment type="subcellular location">
    <subcellularLocation>
        <location evidence="1">Membrane</location>
        <topology evidence="1">Multi-pass membrane protein</topology>
    </subcellularLocation>
</comment>
<feature type="transmembrane region" description="Helical" evidence="6">
    <location>
        <begin position="767"/>
        <end position="785"/>
    </location>
</feature>
<evidence type="ECO:0000313" key="9">
    <source>
        <dbReference type="Proteomes" id="UP000601435"/>
    </source>
</evidence>
<dbReference type="OrthoDB" id="435494at2759"/>
<feature type="domain" description="Polycystin cation channel PKD1/PKD2" evidence="7">
    <location>
        <begin position="761"/>
        <end position="962"/>
    </location>
</feature>
<evidence type="ECO:0000256" key="5">
    <source>
        <dbReference type="SAM" id="MobiDB-lite"/>
    </source>
</evidence>
<sequence>MLTTALMASADRAALKEIFGGSCRRTGRIRAVLDAAQFTSERVVDPRLMGCRNACESVEQVLRDLGLGAALRAAQVAEREALAKEKAMIASTRTPPKPPPGGEDAEAAAAAAAAAAKVAEEADRLAREEAARRPKAAAEEAARAAALEEAEREAAKEEAARTAAVEAARRAAEEEASRKAAAEEAARRLAEETAAVEAARRAAEEEAARRAAAEEAARRLAEETAAAEAARRAEEEEAARRAAAEDAARKTAEEAARREAEARAAEIAARKASEEEARKRREEEVHPKGKGGKGKGKAKGKHPGAEICPPARPLCHAEKVPLCKIGCGRQVAPGVTRHGKPFDTCCRGCALGAGHDDLCGKINPSKEGTGTELGIYLAWVKRELDEESACLELPFTLLLLISFSVFALLHLKQHDTFAVEGAWKQELVQNANFAWAQNFGHKSVYDVNSYADFWSWFRIGFLPLAVQHTWAFSEGLNETYEQLHAENMTAFSASQLPATYNLPFGPEPDEAWAQATLPVPDQFSTFNRIVAGIRLRQERSAASWDSCKVPDTVSPDLMRAWLGKPCMPADPPYELTPEAHHAETFREPQRTEWLLSQQKTLKELQLSSLDMEDGCSQLDAKWSALRNTTAEYSGCACKSCAEGARTLDGQTRPGPWLDEYTQRVELGMVAYNQNHGLISLVSVNFFFNRAGHVYKLIHVQSAWASWLLGNFLEQVVVVAADVVWVGSLLFIFISEVRELLGAVRSAKYGIYQAIFGDYLNFWNMVDWISIICAYAVIGTYLRLIVETGSTTGTMGQYIELAQENLTYAESEAWSVRVFDAVETMVLAEADFRFTLSFYPIVVMLRLLKSFDAQPRLSVVTRTLYTATVDILHFFIVISCVYLCLALNALMVFGQDMQEFATLDRALFSSFRAMFGDWDWPSMEKVGAGRLIASMWMWTFQIIVVVLLVNMLLAIILDAYSEVKSRMSLMTTLDAQISEMLRRRRQSLNKERVRLSEVWNAYLEKYGDEKLMLSSREIITPEDVMERVQGIGKSQAKRTLANARQTWEQSLESPYTPDSYMEHLKLCGVRLDLLRHKTSYIRAVMSAVAGRIGLTENPTIALQETTSRAVSMVKESSG</sequence>
<dbReference type="Gene3D" id="1.10.287.70">
    <property type="match status" value="1"/>
</dbReference>
<dbReference type="PANTHER" id="PTHR10877">
    <property type="entry name" value="POLYCYSTIN FAMILY MEMBER"/>
    <property type="match status" value="1"/>
</dbReference>
<feature type="non-terminal residue" evidence="8">
    <location>
        <position position="1117"/>
    </location>
</feature>
<evidence type="ECO:0000313" key="8">
    <source>
        <dbReference type="EMBL" id="CAE7235320.1"/>
    </source>
</evidence>
<evidence type="ECO:0000256" key="2">
    <source>
        <dbReference type="ARBA" id="ARBA00022692"/>
    </source>
</evidence>
<evidence type="ECO:0000256" key="3">
    <source>
        <dbReference type="ARBA" id="ARBA00022989"/>
    </source>
</evidence>
<organism evidence="8 9">
    <name type="scientific">Symbiodinium necroappetens</name>
    <dbReference type="NCBI Taxonomy" id="1628268"/>
    <lineage>
        <taxon>Eukaryota</taxon>
        <taxon>Sar</taxon>
        <taxon>Alveolata</taxon>
        <taxon>Dinophyceae</taxon>
        <taxon>Suessiales</taxon>
        <taxon>Symbiodiniaceae</taxon>
        <taxon>Symbiodinium</taxon>
    </lineage>
</organism>
<feature type="region of interest" description="Disordered" evidence="5">
    <location>
        <begin position="88"/>
        <end position="112"/>
    </location>
</feature>
<feature type="compositionally biased region" description="Basic residues" evidence="5">
    <location>
        <begin position="288"/>
        <end position="302"/>
    </location>
</feature>
<dbReference type="AlphaFoldDB" id="A0A812KS63"/>
<name>A0A812KS63_9DINO</name>
<feature type="compositionally biased region" description="Basic and acidic residues" evidence="5">
    <location>
        <begin position="198"/>
        <end position="222"/>
    </location>
</feature>
<keyword evidence="2 6" id="KW-0812">Transmembrane</keyword>
<keyword evidence="9" id="KW-1185">Reference proteome</keyword>
<feature type="transmembrane region" description="Helical" evidence="6">
    <location>
        <begin position="934"/>
        <end position="959"/>
    </location>
</feature>
<dbReference type="Pfam" id="PF08016">
    <property type="entry name" value="PKD_channel"/>
    <property type="match status" value="1"/>
</dbReference>
<feature type="compositionally biased region" description="Basic and acidic residues" evidence="5">
    <location>
        <begin position="125"/>
        <end position="142"/>
    </location>
</feature>
<dbReference type="EMBL" id="CAJNJA010008331">
    <property type="protein sequence ID" value="CAE7235320.1"/>
    <property type="molecule type" value="Genomic_DNA"/>
</dbReference>
<evidence type="ECO:0000256" key="6">
    <source>
        <dbReference type="SAM" id="Phobius"/>
    </source>
</evidence>
<accession>A0A812KS63</accession>
<evidence type="ECO:0000256" key="1">
    <source>
        <dbReference type="ARBA" id="ARBA00004141"/>
    </source>
</evidence>
<reference evidence="8" key="1">
    <citation type="submission" date="2021-02" db="EMBL/GenBank/DDBJ databases">
        <authorList>
            <person name="Dougan E. K."/>
            <person name="Rhodes N."/>
            <person name="Thang M."/>
            <person name="Chan C."/>
        </authorList>
    </citation>
    <scope>NUCLEOTIDE SEQUENCE</scope>
</reference>
<proteinExistence type="predicted"/>
<evidence type="ECO:0000256" key="4">
    <source>
        <dbReference type="ARBA" id="ARBA00023136"/>
    </source>
</evidence>
<keyword evidence="3 6" id="KW-1133">Transmembrane helix</keyword>
<gene>
    <name evidence="8" type="primary">PKD2</name>
    <name evidence="8" type="ORF">SNEC2469_LOCUS3892</name>
</gene>
<feature type="region of interest" description="Disordered" evidence="5">
    <location>
        <begin position="125"/>
        <end position="168"/>
    </location>
</feature>
<dbReference type="GO" id="GO:0016020">
    <property type="term" value="C:membrane"/>
    <property type="evidence" value="ECO:0007669"/>
    <property type="project" value="UniProtKB-SubCell"/>
</dbReference>
<comment type="caution">
    <text evidence="8">The sequence shown here is derived from an EMBL/GenBank/DDBJ whole genome shotgun (WGS) entry which is preliminary data.</text>
</comment>
<feature type="compositionally biased region" description="Basic and acidic residues" evidence="5">
    <location>
        <begin position="229"/>
        <end position="287"/>
    </location>
</feature>
<feature type="region of interest" description="Disordered" evidence="5">
    <location>
        <begin position="197"/>
        <end position="305"/>
    </location>
</feature>